<feature type="chain" id="PRO_5043663111" description="TonB C-terminal domain-containing protein" evidence="5">
    <location>
        <begin position="23"/>
        <end position="135"/>
    </location>
</feature>
<proteinExistence type="predicted"/>
<keyword evidence="4" id="KW-0472">Membrane</keyword>
<dbReference type="Pfam" id="PF03544">
    <property type="entry name" value="TonB_C"/>
    <property type="match status" value="1"/>
</dbReference>
<dbReference type="AlphaFoldDB" id="A0AAV3U124"/>
<comment type="caution">
    <text evidence="7">The sequence shown here is derived from an EMBL/GenBank/DDBJ whole genome shotgun (WGS) entry which is preliminary data.</text>
</comment>
<dbReference type="GO" id="GO:0055085">
    <property type="term" value="P:transmembrane transport"/>
    <property type="evidence" value="ECO:0007669"/>
    <property type="project" value="InterPro"/>
</dbReference>
<dbReference type="InterPro" id="IPR006260">
    <property type="entry name" value="TonB/TolA_C"/>
</dbReference>
<gene>
    <name evidence="7" type="ORF">GCM10025791_16230</name>
</gene>
<evidence type="ECO:0000313" key="8">
    <source>
        <dbReference type="Proteomes" id="UP001409585"/>
    </source>
</evidence>
<evidence type="ECO:0000256" key="4">
    <source>
        <dbReference type="ARBA" id="ARBA00023136"/>
    </source>
</evidence>
<keyword evidence="3" id="KW-1133">Transmembrane helix</keyword>
<dbReference type="SUPFAM" id="SSF74653">
    <property type="entry name" value="TolA/TonB C-terminal domain"/>
    <property type="match status" value="1"/>
</dbReference>
<dbReference type="PROSITE" id="PS52015">
    <property type="entry name" value="TONB_CTD"/>
    <property type="match status" value="1"/>
</dbReference>
<name>A0AAV3U124_9ALTE</name>
<dbReference type="RefSeq" id="WP_345419866.1">
    <property type="nucleotide sequence ID" value="NZ_AP031496.1"/>
</dbReference>
<keyword evidence="5" id="KW-0732">Signal</keyword>
<evidence type="ECO:0000259" key="6">
    <source>
        <dbReference type="PROSITE" id="PS52015"/>
    </source>
</evidence>
<protein>
    <recommendedName>
        <fullName evidence="6">TonB C-terminal domain-containing protein</fullName>
    </recommendedName>
</protein>
<dbReference type="Proteomes" id="UP001409585">
    <property type="component" value="Unassembled WGS sequence"/>
</dbReference>
<keyword evidence="8" id="KW-1185">Reference proteome</keyword>
<evidence type="ECO:0000256" key="2">
    <source>
        <dbReference type="ARBA" id="ARBA00022692"/>
    </source>
</evidence>
<keyword evidence="2" id="KW-0812">Transmembrane</keyword>
<dbReference type="InterPro" id="IPR037682">
    <property type="entry name" value="TonB_C"/>
</dbReference>
<dbReference type="GO" id="GO:0016020">
    <property type="term" value="C:membrane"/>
    <property type="evidence" value="ECO:0007669"/>
    <property type="project" value="UniProtKB-SubCell"/>
</dbReference>
<evidence type="ECO:0000313" key="7">
    <source>
        <dbReference type="EMBL" id="GAA4938878.1"/>
    </source>
</evidence>
<accession>A0AAV3U124</accession>
<dbReference type="EMBL" id="BAABLX010000009">
    <property type="protein sequence ID" value="GAA4938878.1"/>
    <property type="molecule type" value="Genomic_DNA"/>
</dbReference>
<sequence>MRKLIPSLLFAGALVGFQPTMAEERHSAIKADFSNVASIETVKDVAPAFPRLAVRTGAEGHVVLSYNLDVNGKPVDVKVVEEHPKRVFTSSAVKALKASRFSVTDDEGTSYAVKGLARRYDFQRPEAELNRTARN</sequence>
<evidence type="ECO:0000256" key="1">
    <source>
        <dbReference type="ARBA" id="ARBA00004167"/>
    </source>
</evidence>
<organism evidence="7 8">
    <name type="scientific">Halioxenophilus aromaticivorans</name>
    <dbReference type="NCBI Taxonomy" id="1306992"/>
    <lineage>
        <taxon>Bacteria</taxon>
        <taxon>Pseudomonadati</taxon>
        <taxon>Pseudomonadota</taxon>
        <taxon>Gammaproteobacteria</taxon>
        <taxon>Alteromonadales</taxon>
        <taxon>Alteromonadaceae</taxon>
        <taxon>Halioxenophilus</taxon>
    </lineage>
</organism>
<dbReference type="NCBIfam" id="TIGR01352">
    <property type="entry name" value="tonB_Cterm"/>
    <property type="match status" value="1"/>
</dbReference>
<feature type="signal peptide" evidence="5">
    <location>
        <begin position="1"/>
        <end position="22"/>
    </location>
</feature>
<dbReference type="Gene3D" id="3.30.1150.10">
    <property type="match status" value="1"/>
</dbReference>
<reference evidence="8" key="1">
    <citation type="journal article" date="2019" name="Int. J. Syst. Evol. Microbiol.">
        <title>The Global Catalogue of Microorganisms (GCM) 10K type strain sequencing project: providing services to taxonomists for standard genome sequencing and annotation.</title>
        <authorList>
            <consortium name="The Broad Institute Genomics Platform"/>
            <consortium name="The Broad Institute Genome Sequencing Center for Infectious Disease"/>
            <person name="Wu L."/>
            <person name="Ma J."/>
        </authorList>
    </citation>
    <scope>NUCLEOTIDE SEQUENCE [LARGE SCALE GENOMIC DNA]</scope>
    <source>
        <strain evidence="8">JCM 19134</strain>
    </source>
</reference>
<evidence type="ECO:0000256" key="5">
    <source>
        <dbReference type="SAM" id="SignalP"/>
    </source>
</evidence>
<feature type="domain" description="TonB C-terminal" evidence="6">
    <location>
        <begin position="34"/>
        <end position="131"/>
    </location>
</feature>
<evidence type="ECO:0000256" key="3">
    <source>
        <dbReference type="ARBA" id="ARBA00022989"/>
    </source>
</evidence>
<comment type="subcellular location">
    <subcellularLocation>
        <location evidence="1">Membrane</location>
        <topology evidence="1">Single-pass membrane protein</topology>
    </subcellularLocation>
</comment>